<evidence type="ECO:0000256" key="1">
    <source>
        <dbReference type="ARBA" id="ARBA00004141"/>
    </source>
</evidence>
<dbReference type="AlphaFoldDB" id="A0A2K8K4T6"/>
<evidence type="ECO:0000259" key="6">
    <source>
        <dbReference type="Pfam" id="PF07298"/>
    </source>
</evidence>
<dbReference type="OrthoDB" id="7828645at2"/>
<keyword evidence="8" id="KW-1185">Reference proteome</keyword>
<gene>
    <name evidence="7" type="ORF">BG454_00330</name>
</gene>
<name>A0A2K8K4T6_9RHOB</name>
<protein>
    <submittedName>
        <fullName evidence="7">NnrU family protein</fullName>
    </submittedName>
</protein>
<evidence type="ECO:0000313" key="8">
    <source>
        <dbReference type="Proteomes" id="UP000228948"/>
    </source>
</evidence>
<proteinExistence type="predicted"/>
<sequence>MSGWGAYLAAWALFLLTHAVPVRPPVKPWLVARLGRAGFALAYSLLSLAVLAWLFVAAARAPHIMLWTTSAQAHWIVLAGMLAAVVVLALTLGRPNPFSFGGAGNARFDPDHPEVVGRIRHPVLVALGLWASVHLIVNGDLAHALMFAGFAVFALLGMRLIDRRKQRELGRAEWEALRLHARRATPNLPPNAMLRLALGLFSLLALIAAHEWLSGVTIWPRFLP</sequence>
<dbReference type="Pfam" id="PF07298">
    <property type="entry name" value="NnrU"/>
    <property type="match status" value="1"/>
</dbReference>
<reference evidence="7 8" key="1">
    <citation type="submission" date="2017-11" db="EMBL/GenBank/DDBJ databases">
        <title>Revised Sequence and Annotation of the Rhodobaca barguzinensis strain alga05 Genome.</title>
        <authorList>
            <person name="Kopejtka K."/>
            <person name="Tomasch J.M."/>
            <person name="Bunk B."/>
            <person name="Koblizek M."/>
        </authorList>
    </citation>
    <scope>NUCLEOTIDE SEQUENCE [LARGE SCALE GENOMIC DNA]</scope>
    <source>
        <strain evidence="8">alga05</strain>
    </source>
</reference>
<keyword evidence="4 5" id="KW-0472">Membrane</keyword>
<feature type="domain" description="NnrU" evidence="6">
    <location>
        <begin position="9"/>
        <end position="217"/>
    </location>
</feature>
<evidence type="ECO:0000256" key="4">
    <source>
        <dbReference type="ARBA" id="ARBA00023136"/>
    </source>
</evidence>
<dbReference type="KEGG" id="rbg:BG454_00330"/>
<dbReference type="InterPro" id="IPR009915">
    <property type="entry name" value="NnrU_dom"/>
</dbReference>
<dbReference type="Proteomes" id="UP000228948">
    <property type="component" value="Chromosome"/>
</dbReference>
<evidence type="ECO:0000313" key="7">
    <source>
        <dbReference type="EMBL" id="ATX64471.1"/>
    </source>
</evidence>
<dbReference type="STRING" id="441209.GCA_001870665_00274"/>
<comment type="subcellular location">
    <subcellularLocation>
        <location evidence="1">Membrane</location>
        <topology evidence="1">Multi-pass membrane protein</topology>
    </subcellularLocation>
</comment>
<feature type="transmembrane region" description="Helical" evidence="5">
    <location>
        <begin position="43"/>
        <end position="61"/>
    </location>
</feature>
<feature type="transmembrane region" description="Helical" evidence="5">
    <location>
        <begin position="141"/>
        <end position="161"/>
    </location>
</feature>
<feature type="transmembrane region" description="Helical" evidence="5">
    <location>
        <begin position="192"/>
        <end position="213"/>
    </location>
</feature>
<dbReference type="GO" id="GO:0016020">
    <property type="term" value="C:membrane"/>
    <property type="evidence" value="ECO:0007669"/>
    <property type="project" value="UniProtKB-SubCell"/>
</dbReference>
<feature type="transmembrane region" description="Helical" evidence="5">
    <location>
        <begin position="73"/>
        <end position="92"/>
    </location>
</feature>
<evidence type="ECO:0000256" key="5">
    <source>
        <dbReference type="SAM" id="Phobius"/>
    </source>
</evidence>
<dbReference type="RefSeq" id="WP_071479475.1">
    <property type="nucleotide sequence ID" value="NZ_CP024899.1"/>
</dbReference>
<keyword evidence="2 5" id="KW-0812">Transmembrane</keyword>
<evidence type="ECO:0000256" key="2">
    <source>
        <dbReference type="ARBA" id="ARBA00022692"/>
    </source>
</evidence>
<organism evidence="7 8">
    <name type="scientific">Roseinatronobacter bogoriensis subsp. barguzinensis</name>
    <dbReference type="NCBI Taxonomy" id="441209"/>
    <lineage>
        <taxon>Bacteria</taxon>
        <taxon>Pseudomonadati</taxon>
        <taxon>Pseudomonadota</taxon>
        <taxon>Alphaproteobacteria</taxon>
        <taxon>Rhodobacterales</taxon>
        <taxon>Paracoccaceae</taxon>
        <taxon>Roseinatronobacter</taxon>
    </lineage>
</organism>
<dbReference type="EMBL" id="CP024899">
    <property type="protein sequence ID" value="ATX64471.1"/>
    <property type="molecule type" value="Genomic_DNA"/>
</dbReference>
<evidence type="ECO:0000256" key="3">
    <source>
        <dbReference type="ARBA" id="ARBA00022989"/>
    </source>
</evidence>
<accession>A0A2K8K4T6</accession>
<keyword evidence="3 5" id="KW-1133">Transmembrane helix</keyword>